<evidence type="ECO:0000259" key="16">
    <source>
        <dbReference type="PROSITE" id="PS51471"/>
    </source>
</evidence>
<evidence type="ECO:0000256" key="10">
    <source>
        <dbReference type="ARBA" id="ARBA00023128"/>
    </source>
</evidence>
<comment type="subcellular location">
    <subcellularLocation>
        <location evidence="1">Mitochondrion inner membrane</location>
        <topology evidence="1">Multi-pass membrane protein</topology>
    </subcellularLocation>
</comment>
<evidence type="ECO:0000256" key="9">
    <source>
        <dbReference type="ARBA" id="ARBA00023004"/>
    </source>
</evidence>
<accession>A0AAU9RGI0</accession>
<dbReference type="InterPro" id="IPR044861">
    <property type="entry name" value="IPNS-like_FE2OG_OXY"/>
</dbReference>
<dbReference type="InterPro" id="IPR005123">
    <property type="entry name" value="Oxoglu/Fe-dep_dioxygenase_dom"/>
</dbReference>
<evidence type="ECO:0000256" key="7">
    <source>
        <dbReference type="ARBA" id="ARBA00022792"/>
    </source>
</evidence>
<keyword evidence="10" id="KW-0496">Mitochondrion</keyword>
<keyword evidence="4 15" id="KW-0812">Transmembrane</keyword>
<dbReference type="AlphaFoldDB" id="A0AAU9RGI0"/>
<dbReference type="InterPro" id="IPR018108">
    <property type="entry name" value="MCP_transmembrane"/>
</dbReference>
<keyword evidence="18" id="KW-1185">Reference proteome</keyword>
<evidence type="ECO:0000256" key="11">
    <source>
        <dbReference type="ARBA" id="ARBA00023136"/>
    </source>
</evidence>
<keyword evidence="11 15" id="KW-0472">Membrane</keyword>
<dbReference type="FunFam" id="2.60.120.330:FF:000017">
    <property type="entry name" value="2-oxoglutarate-dependent dioxygenase DAO"/>
    <property type="match status" value="1"/>
</dbReference>
<dbReference type="GO" id="GO:0046872">
    <property type="term" value="F:metal ion binding"/>
    <property type="evidence" value="ECO:0007669"/>
    <property type="project" value="UniProtKB-KW"/>
</dbReference>
<protein>
    <recommendedName>
        <fullName evidence="13">2-oxoglutarate-dependent dioxygenase DAO</fullName>
    </recommendedName>
    <alternativeName>
        <fullName evidence="14">Protein DIOXYGENASE FOR AUXIN OXIDATION</fullName>
    </alternativeName>
</protein>
<feature type="domain" description="Fe2OG dioxygenase" evidence="16">
    <location>
        <begin position="533"/>
        <end position="637"/>
    </location>
</feature>
<evidence type="ECO:0000256" key="13">
    <source>
        <dbReference type="ARBA" id="ARBA00074102"/>
    </source>
</evidence>
<evidence type="ECO:0000256" key="14">
    <source>
        <dbReference type="ARBA" id="ARBA00076740"/>
    </source>
</evidence>
<dbReference type="SUPFAM" id="SSF51197">
    <property type="entry name" value="Clavaminate synthase-like"/>
    <property type="match status" value="1"/>
</dbReference>
<keyword evidence="5" id="KW-0479">Metal-binding</keyword>
<dbReference type="EMBL" id="OU466857">
    <property type="protein sequence ID" value="CAH2037802.1"/>
    <property type="molecule type" value="Genomic_DNA"/>
</dbReference>
<dbReference type="Gene3D" id="1.50.40.10">
    <property type="entry name" value="Mitochondrial carrier domain"/>
    <property type="match status" value="1"/>
</dbReference>
<comment type="function">
    <text evidence="12">2-oxoglutarate-dependent dioxygenase essential for auxin catabolism and maintenance of auxin homeostasis in reproductive organs. Catalyzes the irreversible oxidation of indole-3-acetic acid (IAA) to the biologically inactive 2-oxoindole-3-acetic acid (OxIAA).</text>
</comment>
<dbReference type="GO" id="GO:0022857">
    <property type="term" value="F:transmembrane transporter activity"/>
    <property type="evidence" value="ECO:0007669"/>
    <property type="project" value="UniProtKB-ARBA"/>
</dbReference>
<name>A0AAU9RGI0_THLAR</name>
<dbReference type="InterPro" id="IPR050391">
    <property type="entry name" value="Mito_Metabolite_Transporter"/>
</dbReference>
<dbReference type="Pfam" id="PF03171">
    <property type="entry name" value="2OG-FeII_Oxy"/>
    <property type="match status" value="1"/>
</dbReference>
<evidence type="ECO:0000256" key="15">
    <source>
        <dbReference type="PROSITE-ProRule" id="PRU00282"/>
    </source>
</evidence>
<evidence type="ECO:0000256" key="8">
    <source>
        <dbReference type="ARBA" id="ARBA00022989"/>
    </source>
</evidence>
<dbReference type="Gene3D" id="2.60.120.330">
    <property type="entry name" value="B-lactam Antibiotic, Isopenicillin N Synthase, Chain"/>
    <property type="match status" value="1"/>
</dbReference>
<dbReference type="FunFam" id="1.50.40.10:FF:000062">
    <property type="entry name" value="mitochondrial uncoupling protein 3"/>
    <property type="match status" value="1"/>
</dbReference>
<evidence type="ECO:0000256" key="6">
    <source>
        <dbReference type="ARBA" id="ARBA00022737"/>
    </source>
</evidence>
<proteinExistence type="inferred from homology"/>
<keyword evidence="3" id="KW-0813">Transport</keyword>
<dbReference type="PROSITE" id="PS50920">
    <property type="entry name" value="SOLCAR"/>
    <property type="match status" value="3"/>
</dbReference>
<evidence type="ECO:0000256" key="3">
    <source>
        <dbReference type="ARBA" id="ARBA00022448"/>
    </source>
</evidence>
<evidence type="ECO:0000256" key="5">
    <source>
        <dbReference type="ARBA" id="ARBA00022723"/>
    </source>
</evidence>
<evidence type="ECO:0000256" key="12">
    <source>
        <dbReference type="ARBA" id="ARBA00054658"/>
    </source>
</evidence>
<dbReference type="SUPFAM" id="SSF103506">
    <property type="entry name" value="Mitochondrial carrier"/>
    <property type="match status" value="1"/>
</dbReference>
<dbReference type="InterPro" id="IPR023395">
    <property type="entry name" value="MCP_dom_sf"/>
</dbReference>
<dbReference type="Proteomes" id="UP000836841">
    <property type="component" value="Chromosome 1"/>
</dbReference>
<feature type="repeat" description="Solcar" evidence="15">
    <location>
        <begin position="42"/>
        <end position="135"/>
    </location>
</feature>
<evidence type="ECO:0000256" key="4">
    <source>
        <dbReference type="ARBA" id="ARBA00022692"/>
    </source>
</evidence>
<evidence type="ECO:0000313" key="17">
    <source>
        <dbReference type="EMBL" id="CAH2037802.1"/>
    </source>
</evidence>
<gene>
    <name evidence="17" type="ORF">TAV2_LOCUS1366</name>
</gene>
<dbReference type="Pfam" id="PF14226">
    <property type="entry name" value="DIOX_N"/>
    <property type="match status" value="1"/>
</dbReference>
<keyword evidence="9" id="KW-0408">Iron</keyword>
<feature type="repeat" description="Solcar" evidence="15">
    <location>
        <begin position="248"/>
        <end position="334"/>
    </location>
</feature>
<dbReference type="PROSITE" id="PS51471">
    <property type="entry name" value="FE2OG_OXY"/>
    <property type="match status" value="1"/>
</dbReference>
<dbReference type="PRINTS" id="PR00926">
    <property type="entry name" value="MITOCARRIER"/>
</dbReference>
<reference evidence="17 18" key="1">
    <citation type="submission" date="2022-03" db="EMBL/GenBank/DDBJ databases">
        <authorList>
            <person name="Nunn A."/>
            <person name="Chopra R."/>
            <person name="Nunn A."/>
            <person name="Contreras Garrido A."/>
        </authorList>
    </citation>
    <scope>NUCLEOTIDE SEQUENCE [LARGE SCALE GENOMIC DNA]</scope>
</reference>
<dbReference type="InterPro" id="IPR027443">
    <property type="entry name" value="IPNS-like_sf"/>
</dbReference>
<keyword evidence="8" id="KW-1133">Transmembrane helix</keyword>
<dbReference type="InterPro" id="IPR026992">
    <property type="entry name" value="DIOX_N"/>
</dbReference>
<keyword evidence="6" id="KW-0677">Repeat</keyword>
<dbReference type="GO" id="GO:0005743">
    <property type="term" value="C:mitochondrial inner membrane"/>
    <property type="evidence" value="ECO:0007669"/>
    <property type="project" value="UniProtKB-SubCell"/>
</dbReference>
<dbReference type="InterPro" id="IPR002067">
    <property type="entry name" value="MCP"/>
</dbReference>
<keyword evidence="7" id="KW-0999">Mitochondrion inner membrane</keyword>
<dbReference type="PANTHER" id="PTHR45618">
    <property type="entry name" value="MITOCHONDRIAL DICARBOXYLATE CARRIER-RELATED"/>
    <property type="match status" value="1"/>
</dbReference>
<organism evidence="17 18">
    <name type="scientific">Thlaspi arvense</name>
    <name type="common">Field penny-cress</name>
    <dbReference type="NCBI Taxonomy" id="13288"/>
    <lineage>
        <taxon>Eukaryota</taxon>
        <taxon>Viridiplantae</taxon>
        <taxon>Streptophyta</taxon>
        <taxon>Embryophyta</taxon>
        <taxon>Tracheophyta</taxon>
        <taxon>Spermatophyta</taxon>
        <taxon>Magnoliopsida</taxon>
        <taxon>eudicotyledons</taxon>
        <taxon>Gunneridae</taxon>
        <taxon>Pentapetalae</taxon>
        <taxon>rosids</taxon>
        <taxon>malvids</taxon>
        <taxon>Brassicales</taxon>
        <taxon>Brassicaceae</taxon>
        <taxon>Thlaspideae</taxon>
        <taxon>Thlaspi</taxon>
    </lineage>
</organism>
<comment type="similarity">
    <text evidence="2">Belongs to the mitochondrial carrier (TC 2.A.29) family.</text>
</comment>
<evidence type="ECO:0000256" key="1">
    <source>
        <dbReference type="ARBA" id="ARBA00004448"/>
    </source>
</evidence>
<evidence type="ECO:0000313" key="18">
    <source>
        <dbReference type="Proteomes" id="UP000836841"/>
    </source>
</evidence>
<sequence length="686" mass="76519">MNDGNDVVKYAMLTKRRHFIFVTHPVKMERSRVTGEAPTTRTRILLASLSAMVAETVTFPIDLTKTRMQLHGLGSASASASAAANAHRVGAIGVVSEIARQEGMMGFYKGLSPAIIRHLFYTPIRIIGYENLKGFIVRSEANNGESLPLATKALVGGISGVIAQVVASPADLVKVRMQADGRLVSQGLKPRYSGPIEAFTKILQSEGVKGLWKGVVPNIQRAFLVNMGELACYDHAKHFVIEKKISGDNIYAHTLASIVSGLASTTLSCPADVVKTRMMNQGEKAVYRNSYDCLVKTVRFEGIRALWKGFFPTWARLGPWQFVFWVSYEKFRQLAGGDFEEKSVKHVIFFHFIYSFVFSRENLETRSPRKKKGPLFSNSPLNLMAEAGGVIPTIDLEEVSDKILNQKIREASERWGCFRVINHGVSLSLMSEMKKTVMDLFERPYEVKVRNTDVLLGSGYRAPNEINPYYEALGLYDMASPQAVNTFCDQLDASADQREIMVKYAKAIDGLAKDLARRLAESYELPETEFFKGWPSQFRINKYHFQPETVGKLGVQLHTDSGFLTILQDDENVGGLEAMDHSSGAFFPINPLPNTLAINLGDMAAIWSNGRLCNVKHRVQCNEATKRFSIASFLLGPMDTDLEPPSEFVDAQHPRLYKPISHDGIRNIRMTTKLHDGEALKLITFE</sequence>
<evidence type="ECO:0000256" key="2">
    <source>
        <dbReference type="ARBA" id="ARBA00006375"/>
    </source>
</evidence>
<feature type="repeat" description="Solcar" evidence="15">
    <location>
        <begin position="147"/>
        <end position="239"/>
    </location>
</feature>
<dbReference type="Pfam" id="PF00153">
    <property type="entry name" value="Mito_carr"/>
    <property type="match status" value="3"/>
</dbReference>